<comment type="similarity">
    <text evidence="10">Belongs to the nuclear hormone receptor family.</text>
</comment>
<dbReference type="EMBL" id="JBEDNZ010000001">
    <property type="protein sequence ID" value="KAL0852436.1"/>
    <property type="molecule type" value="Genomic_DNA"/>
</dbReference>
<dbReference type="AlphaFoldDB" id="A0ABD0TSW4"/>
<keyword evidence="5 10" id="KW-0805">Transcription regulation</keyword>
<evidence type="ECO:0000256" key="7">
    <source>
        <dbReference type="ARBA" id="ARBA00023163"/>
    </source>
</evidence>
<feature type="domain" description="NR LBD" evidence="12">
    <location>
        <begin position="172"/>
        <end position="423"/>
    </location>
</feature>
<evidence type="ECO:0000256" key="9">
    <source>
        <dbReference type="ARBA" id="ARBA00023242"/>
    </source>
</evidence>
<dbReference type="GO" id="GO:0010468">
    <property type="term" value="P:regulation of gene expression"/>
    <property type="evidence" value="ECO:0007669"/>
    <property type="project" value="UniProtKB-ARBA"/>
</dbReference>
<dbReference type="InterPro" id="IPR035500">
    <property type="entry name" value="NHR-like_dom_sf"/>
</dbReference>
<evidence type="ECO:0000256" key="2">
    <source>
        <dbReference type="ARBA" id="ARBA00022723"/>
    </source>
</evidence>
<protein>
    <recommendedName>
        <fullName evidence="15">Ecdysone-induced protein 78C</fullName>
    </recommendedName>
</protein>
<organism evidence="13 14">
    <name type="scientific">Loxostege sticticalis</name>
    <name type="common">Beet webworm moth</name>
    <dbReference type="NCBI Taxonomy" id="481309"/>
    <lineage>
        <taxon>Eukaryota</taxon>
        <taxon>Metazoa</taxon>
        <taxon>Ecdysozoa</taxon>
        <taxon>Arthropoda</taxon>
        <taxon>Hexapoda</taxon>
        <taxon>Insecta</taxon>
        <taxon>Pterygota</taxon>
        <taxon>Neoptera</taxon>
        <taxon>Endopterygota</taxon>
        <taxon>Lepidoptera</taxon>
        <taxon>Glossata</taxon>
        <taxon>Ditrysia</taxon>
        <taxon>Pyraloidea</taxon>
        <taxon>Crambidae</taxon>
        <taxon>Pyraustinae</taxon>
        <taxon>Loxostege</taxon>
    </lineage>
</organism>
<dbReference type="InterPro" id="IPR001723">
    <property type="entry name" value="Nuclear_hrmn_rcpt"/>
</dbReference>
<dbReference type="Pfam" id="PF00105">
    <property type="entry name" value="zf-C4"/>
    <property type="match status" value="1"/>
</dbReference>
<dbReference type="SMART" id="SM00430">
    <property type="entry name" value="HOLI"/>
    <property type="match status" value="1"/>
</dbReference>
<dbReference type="GO" id="GO:0003677">
    <property type="term" value="F:DNA binding"/>
    <property type="evidence" value="ECO:0007669"/>
    <property type="project" value="UniProtKB-KW"/>
</dbReference>
<accession>A0ABD0TSW4</accession>
<dbReference type="Gene3D" id="1.10.565.10">
    <property type="entry name" value="Retinoid X Receptor"/>
    <property type="match status" value="1"/>
</dbReference>
<dbReference type="Pfam" id="PF00104">
    <property type="entry name" value="Hormone_recep"/>
    <property type="match status" value="1"/>
</dbReference>
<reference evidence="13 14" key="1">
    <citation type="submission" date="2024-06" db="EMBL/GenBank/DDBJ databases">
        <title>A chromosome-level genome assembly of beet webworm, Loxostege sticticalis.</title>
        <authorList>
            <person name="Zhang Y."/>
        </authorList>
    </citation>
    <scope>NUCLEOTIDE SEQUENCE [LARGE SCALE GENOMIC DNA]</scope>
    <source>
        <strain evidence="13">AQ028</strain>
        <tissue evidence="13">Male pupae</tissue>
    </source>
</reference>
<evidence type="ECO:0000256" key="10">
    <source>
        <dbReference type="RuleBase" id="RU004334"/>
    </source>
</evidence>
<comment type="caution">
    <text evidence="13">The sequence shown here is derived from an EMBL/GenBank/DDBJ whole genome shotgun (WGS) entry which is preliminary data.</text>
</comment>
<keyword evidence="4 10" id="KW-0862">Zinc</keyword>
<keyword evidence="9 10" id="KW-0539">Nucleus</keyword>
<dbReference type="InterPro" id="IPR013088">
    <property type="entry name" value="Znf_NHR/GATA"/>
</dbReference>
<evidence type="ECO:0000259" key="12">
    <source>
        <dbReference type="PROSITE" id="PS51843"/>
    </source>
</evidence>
<evidence type="ECO:0000256" key="5">
    <source>
        <dbReference type="ARBA" id="ARBA00023015"/>
    </source>
</evidence>
<evidence type="ECO:0008006" key="15">
    <source>
        <dbReference type="Google" id="ProtNLM"/>
    </source>
</evidence>
<evidence type="ECO:0000256" key="1">
    <source>
        <dbReference type="ARBA" id="ARBA00004123"/>
    </source>
</evidence>
<dbReference type="Gene3D" id="3.30.50.10">
    <property type="entry name" value="Erythroid Transcription Factor GATA-1, subunit A"/>
    <property type="match status" value="1"/>
</dbReference>
<dbReference type="PROSITE" id="PS00031">
    <property type="entry name" value="NUCLEAR_REC_DBD_1"/>
    <property type="match status" value="1"/>
</dbReference>
<evidence type="ECO:0000256" key="4">
    <source>
        <dbReference type="ARBA" id="ARBA00022833"/>
    </source>
</evidence>
<keyword evidence="8 10" id="KW-0675">Receptor</keyword>
<evidence type="ECO:0000256" key="6">
    <source>
        <dbReference type="ARBA" id="ARBA00023125"/>
    </source>
</evidence>
<proteinExistence type="inferred from homology"/>
<dbReference type="PANTHER" id="PTHR45805:SF10">
    <property type="entry name" value="ECDYSONE-INDUCED PROTEIN 78C"/>
    <property type="match status" value="1"/>
</dbReference>
<keyword evidence="2 10" id="KW-0479">Metal-binding</keyword>
<dbReference type="PROSITE" id="PS51843">
    <property type="entry name" value="NR_LBD"/>
    <property type="match status" value="1"/>
</dbReference>
<keyword evidence="7 10" id="KW-0804">Transcription</keyword>
<keyword evidence="3 10" id="KW-0863">Zinc-finger</keyword>
<dbReference type="Proteomes" id="UP001549921">
    <property type="component" value="Unassembled WGS sequence"/>
</dbReference>
<feature type="domain" description="Nuclear receptor" evidence="11">
    <location>
        <begin position="48"/>
        <end position="123"/>
    </location>
</feature>
<evidence type="ECO:0000313" key="14">
    <source>
        <dbReference type="Proteomes" id="UP001549921"/>
    </source>
</evidence>
<dbReference type="PRINTS" id="PR00047">
    <property type="entry name" value="STROIDFINGER"/>
</dbReference>
<dbReference type="CDD" id="cd07165">
    <property type="entry name" value="NR_DBD_DmE78_like"/>
    <property type="match status" value="1"/>
</dbReference>
<evidence type="ECO:0000313" key="13">
    <source>
        <dbReference type="EMBL" id="KAL0852437.1"/>
    </source>
</evidence>
<dbReference type="EMBL" id="JBEDNZ010000001">
    <property type="protein sequence ID" value="KAL0852437.1"/>
    <property type="molecule type" value="Genomic_DNA"/>
</dbReference>
<keyword evidence="6 10" id="KW-0238">DNA-binding</keyword>
<gene>
    <name evidence="13" type="ORF">ABMA28_000617</name>
</gene>
<dbReference type="GO" id="GO:0008270">
    <property type="term" value="F:zinc ion binding"/>
    <property type="evidence" value="ECO:0007669"/>
    <property type="project" value="UniProtKB-KW"/>
</dbReference>
<dbReference type="PRINTS" id="PR00398">
    <property type="entry name" value="STRDHORMONER"/>
</dbReference>
<dbReference type="PANTHER" id="PTHR45805">
    <property type="entry name" value="NUCLEAR HORMONE RECEPTOR HR3-RELATED"/>
    <property type="match status" value="1"/>
</dbReference>
<comment type="subcellular location">
    <subcellularLocation>
        <location evidence="1 10">Nucleus</location>
    </subcellularLocation>
</comment>
<dbReference type="PROSITE" id="PS51030">
    <property type="entry name" value="NUCLEAR_REC_DBD_2"/>
    <property type="match status" value="1"/>
</dbReference>
<dbReference type="SUPFAM" id="SSF57716">
    <property type="entry name" value="Glucocorticoid receptor-like (DNA-binding domain)"/>
    <property type="match status" value="1"/>
</dbReference>
<name>A0ABD0TSW4_LOXSC</name>
<sequence length="444" mass="49023">MSTILVEASSSTIDDDLYTFKEEPCSPTGSSPEQQYAADSASAGVKAAAPCKVCGDKASGYHYGVTSCEGCKGFFRRSIQKQIEYRCLRDGKCLVIRLNRNRCQFCRFKKCLSVGMSRDSVRYGRVPKRPREVASTESMPDLARNLSTSGIVPLPDMEAMDPESLRQGVAQELIKLVTTAHRSNNTYTEELRCTLQLNTLVLKVDDSDNEGSGGEEAASSTTDRVTDARSVLWFNVALRMTPAVQQVVEFAKRLPGFHTLPQDDQLILIKLGFFEVWLTRVTRLSTAECIVFDDGTTLSVQQLEIVYDPAFTRAMLAYVRTMLKINSTEEEIAIYTGSLLLCPHRAGLSDTERIDSLNRALGDALQQAVVASGRDVVGRWEAFASAAAEVRALGIRHHQLLAWCREHWPRLVLPALFSEMFDIPKAEEEDSAEGGSSSGQPSVL</sequence>
<dbReference type="SUPFAM" id="SSF48508">
    <property type="entry name" value="Nuclear receptor ligand-binding domain"/>
    <property type="match status" value="1"/>
</dbReference>
<dbReference type="InterPro" id="IPR001628">
    <property type="entry name" value="Znf_hrmn_rcpt"/>
</dbReference>
<dbReference type="GO" id="GO:0005634">
    <property type="term" value="C:nucleus"/>
    <property type="evidence" value="ECO:0007669"/>
    <property type="project" value="UniProtKB-SubCell"/>
</dbReference>
<evidence type="ECO:0000259" key="11">
    <source>
        <dbReference type="PROSITE" id="PS51030"/>
    </source>
</evidence>
<evidence type="ECO:0000256" key="3">
    <source>
        <dbReference type="ARBA" id="ARBA00022771"/>
    </source>
</evidence>
<evidence type="ECO:0000256" key="8">
    <source>
        <dbReference type="ARBA" id="ARBA00023170"/>
    </source>
</evidence>
<dbReference type="FunFam" id="3.30.50.10:FF:000044">
    <property type="entry name" value="retinoic acid receptor beta isoform X4"/>
    <property type="match status" value="1"/>
</dbReference>
<dbReference type="SMART" id="SM00399">
    <property type="entry name" value="ZnF_C4"/>
    <property type="match status" value="1"/>
</dbReference>
<dbReference type="InterPro" id="IPR000536">
    <property type="entry name" value="Nucl_hrmn_rcpt_lig-bd"/>
</dbReference>